<dbReference type="Proteomes" id="UP001156706">
    <property type="component" value="Unassembled WGS sequence"/>
</dbReference>
<evidence type="ECO:0000313" key="3">
    <source>
        <dbReference type="Proteomes" id="UP001156706"/>
    </source>
</evidence>
<name>A0ABQ5YKU8_9NEIS</name>
<keyword evidence="3" id="KW-1185">Reference proteome</keyword>
<evidence type="ECO:0000259" key="1">
    <source>
        <dbReference type="Pfam" id="PF08241"/>
    </source>
</evidence>
<dbReference type="Gene3D" id="3.40.50.150">
    <property type="entry name" value="Vaccinia Virus protein VP39"/>
    <property type="match status" value="1"/>
</dbReference>
<gene>
    <name evidence="2" type="ORF">GCM10007907_27650</name>
</gene>
<reference evidence="3" key="1">
    <citation type="journal article" date="2019" name="Int. J. Syst. Evol. Microbiol.">
        <title>The Global Catalogue of Microorganisms (GCM) 10K type strain sequencing project: providing services to taxonomists for standard genome sequencing and annotation.</title>
        <authorList>
            <consortium name="The Broad Institute Genomics Platform"/>
            <consortium name="The Broad Institute Genome Sequencing Center for Infectious Disease"/>
            <person name="Wu L."/>
            <person name="Ma J."/>
        </authorList>
    </citation>
    <scope>NUCLEOTIDE SEQUENCE [LARGE SCALE GENOMIC DNA]</scope>
    <source>
        <strain evidence="3">NBRC 110044</strain>
    </source>
</reference>
<dbReference type="Pfam" id="PF08241">
    <property type="entry name" value="Methyltransf_11"/>
    <property type="match status" value="1"/>
</dbReference>
<feature type="domain" description="Methyltransferase type 11" evidence="1">
    <location>
        <begin position="57"/>
        <end position="158"/>
    </location>
</feature>
<accession>A0ABQ5YKU8</accession>
<protein>
    <recommendedName>
        <fullName evidence="1">Methyltransferase type 11 domain-containing protein</fullName>
    </recommendedName>
</protein>
<dbReference type="CDD" id="cd02440">
    <property type="entry name" value="AdoMet_MTases"/>
    <property type="match status" value="1"/>
</dbReference>
<dbReference type="SUPFAM" id="SSF53335">
    <property type="entry name" value="S-adenosyl-L-methionine-dependent methyltransferases"/>
    <property type="match status" value="1"/>
</dbReference>
<dbReference type="PANTHER" id="PTHR43591:SF24">
    <property type="entry name" value="2-METHOXY-6-POLYPRENYL-1,4-BENZOQUINOL METHYLASE, MITOCHONDRIAL"/>
    <property type="match status" value="1"/>
</dbReference>
<dbReference type="EMBL" id="BSOG01000003">
    <property type="protein sequence ID" value="GLR13975.1"/>
    <property type="molecule type" value="Genomic_DNA"/>
</dbReference>
<dbReference type="InterPro" id="IPR013216">
    <property type="entry name" value="Methyltransf_11"/>
</dbReference>
<evidence type="ECO:0000313" key="2">
    <source>
        <dbReference type="EMBL" id="GLR13975.1"/>
    </source>
</evidence>
<dbReference type="PANTHER" id="PTHR43591">
    <property type="entry name" value="METHYLTRANSFERASE"/>
    <property type="match status" value="1"/>
</dbReference>
<dbReference type="InterPro" id="IPR029063">
    <property type="entry name" value="SAM-dependent_MTases_sf"/>
</dbReference>
<organism evidence="2 3">
    <name type="scientific">Chitinimonas prasina</name>
    <dbReference type="NCBI Taxonomy" id="1434937"/>
    <lineage>
        <taxon>Bacteria</taxon>
        <taxon>Pseudomonadati</taxon>
        <taxon>Pseudomonadota</taxon>
        <taxon>Betaproteobacteria</taxon>
        <taxon>Neisseriales</taxon>
        <taxon>Chitinibacteraceae</taxon>
        <taxon>Chitinimonas</taxon>
    </lineage>
</organism>
<proteinExistence type="predicted"/>
<comment type="caution">
    <text evidence="2">The sequence shown here is derived from an EMBL/GenBank/DDBJ whole genome shotgun (WGS) entry which is preliminary data.</text>
</comment>
<dbReference type="RefSeq" id="WP_284197070.1">
    <property type="nucleotide sequence ID" value="NZ_BSOG01000003.1"/>
</dbReference>
<sequence length="320" mass="35406">MTSSLTPATPAAVSTHAHNALGHSEEYFGAYRDFWWNADFLQLIARRWQLQHYRSVLDVGCGQCHWSRLLLPYLADQPQITGLDRDIKWSQGDPALQRRFAEQGASLVFRQGDAVCLPYADDSFDLVTCQTVLIHLADPLAALREMHRVAKPGGRVICAEPSNLANAGMASALEADMTPAERLAAYRYRLLCETGKRLVGEGDSSLGDGLASLFRQADFAEVQSYLSDKATPVLAPYGGEEAQADLADLRESMLPERVALWDSHVARWVTALSREDADFVRTYAADVDARHARLRALLESGRYWYGGAAVMYLVSAVKAR</sequence>